<keyword evidence="2" id="KW-1185">Reference proteome</keyword>
<name>A0ABW0KLS6_9BACT</name>
<comment type="caution">
    <text evidence="1">The sequence shown here is derived from an EMBL/GenBank/DDBJ whole genome shotgun (WGS) entry which is preliminary data.</text>
</comment>
<dbReference type="RefSeq" id="WP_377164234.1">
    <property type="nucleotide sequence ID" value="NZ_JBHSMQ010000002.1"/>
</dbReference>
<accession>A0ABW0KLS6</accession>
<dbReference type="EMBL" id="JBHSMQ010000002">
    <property type="protein sequence ID" value="MFC5454295.1"/>
    <property type="molecule type" value="Genomic_DNA"/>
</dbReference>
<organism evidence="1 2">
    <name type="scientific">Prosthecobacter fluviatilis</name>
    <dbReference type="NCBI Taxonomy" id="445931"/>
    <lineage>
        <taxon>Bacteria</taxon>
        <taxon>Pseudomonadati</taxon>
        <taxon>Verrucomicrobiota</taxon>
        <taxon>Verrucomicrobiia</taxon>
        <taxon>Verrucomicrobiales</taxon>
        <taxon>Verrucomicrobiaceae</taxon>
        <taxon>Prosthecobacter</taxon>
    </lineage>
</organism>
<protein>
    <submittedName>
        <fullName evidence="1">Uncharacterized protein</fullName>
    </submittedName>
</protein>
<sequence>MSLEEKLNTIIIPDYPTSEVALEEAVEVLRMKSREFDTTSAGSGIKGVNIVIVAGGSLKLPAASGLSMRGVPLAEALRHITGLVGLKYTVERHAVAIREQNDQRVPVYQKTTSLQNHMEKRILPTVQFQDASLEEALEYLRVNRGCYDMGDKIPPPLNYVLHLREGVKRPPISIDLKDIPLDEALRYCAEISNVRLRYDPFAVVATDAETESASLPATSSAQPILPLMDLNGATLEESLHFIRVKSRELNPDRSELSIVVKPGAPRASITLCLSQIPLSTALCYIAEVSGNKLSYDVRSYVLSPVGLK</sequence>
<evidence type="ECO:0000313" key="1">
    <source>
        <dbReference type="EMBL" id="MFC5454295.1"/>
    </source>
</evidence>
<gene>
    <name evidence="1" type="ORF">ACFQDI_05460</name>
</gene>
<dbReference type="Proteomes" id="UP001596052">
    <property type="component" value="Unassembled WGS sequence"/>
</dbReference>
<reference evidence="2" key="1">
    <citation type="journal article" date="2019" name="Int. J. Syst. Evol. Microbiol.">
        <title>The Global Catalogue of Microorganisms (GCM) 10K type strain sequencing project: providing services to taxonomists for standard genome sequencing and annotation.</title>
        <authorList>
            <consortium name="The Broad Institute Genomics Platform"/>
            <consortium name="The Broad Institute Genome Sequencing Center for Infectious Disease"/>
            <person name="Wu L."/>
            <person name="Ma J."/>
        </authorList>
    </citation>
    <scope>NUCLEOTIDE SEQUENCE [LARGE SCALE GENOMIC DNA]</scope>
    <source>
        <strain evidence="2">CGMCC 4.1469</strain>
    </source>
</reference>
<evidence type="ECO:0000313" key="2">
    <source>
        <dbReference type="Proteomes" id="UP001596052"/>
    </source>
</evidence>
<proteinExistence type="predicted"/>